<proteinExistence type="inferred from homology"/>
<dbReference type="GO" id="GO:0005886">
    <property type="term" value="C:plasma membrane"/>
    <property type="evidence" value="ECO:0007669"/>
    <property type="project" value="TreeGrafter"/>
</dbReference>
<keyword evidence="6" id="KW-0597">Phosphoprotein</keyword>
<dbReference type="PANTHER" id="PTHR24365:SF524">
    <property type="entry name" value="TOLL-LIKE RECEPTOR 3"/>
    <property type="match status" value="1"/>
</dbReference>
<accession>A0AAD1SF92</accession>
<evidence type="ECO:0000256" key="3">
    <source>
        <dbReference type="ARBA" id="ARBA00004608"/>
    </source>
</evidence>
<dbReference type="Pfam" id="PF13855">
    <property type="entry name" value="LRR_8"/>
    <property type="match status" value="3"/>
</dbReference>
<dbReference type="InterPro" id="IPR035897">
    <property type="entry name" value="Toll_tir_struct_dom_sf"/>
</dbReference>
<dbReference type="GO" id="GO:0035556">
    <property type="term" value="P:intracellular signal transduction"/>
    <property type="evidence" value="ECO:0007669"/>
    <property type="project" value="UniProtKB-ARBA"/>
</dbReference>
<evidence type="ECO:0000256" key="22">
    <source>
        <dbReference type="ARBA" id="ARBA00023198"/>
    </source>
</evidence>
<dbReference type="InterPro" id="IPR032675">
    <property type="entry name" value="LRR_dom_sf"/>
</dbReference>
<evidence type="ECO:0000259" key="25">
    <source>
        <dbReference type="PROSITE" id="PS50104"/>
    </source>
</evidence>
<dbReference type="GO" id="GO:0005789">
    <property type="term" value="C:endoplasmic reticulum membrane"/>
    <property type="evidence" value="ECO:0007669"/>
    <property type="project" value="UniProtKB-SubCell"/>
</dbReference>
<keyword evidence="18 24" id="KW-0472">Membrane</keyword>
<dbReference type="InterPro" id="IPR041015">
    <property type="entry name" value="TLR3_TMD"/>
</dbReference>
<sequence>MVDMQLGPKLVELVCSQLGGTGIQMLLLINVQLSKIHNTTFSGLSDTNLTYLDISKNSMSQIDKDAFVHLPHLEILNLESNQVTVLNQYTFHGLSGLKTLNLKNTLKESKIDDLSFQWLKNLEYLNIDGNKNLNFTENTFNGLTSLKNLSMVRCSMNLESVTNKTFISLSKSPLLELNLSDAGIAKLEYGAFSGLRRLQVLDLGFNRIDQELTGDEFLGLFQIILIYLSYNNHITLTSNSFSSIPSLKKLNLRKTKLTFRDLKPSPFKGLQNLTQLDLGNNNIANIEENQFKDLSSLRILNLQHNNLARLWKNANPGGPVLFLKGLHNLEILDLLSNGFDEIPPSAFQGLSNLRILNLGENNVYILPKSLFDDQISIYQLDLHKNLITSVERQMYEIVFSSIKILDMSGNPFDCTCESIAWFVNWINTTNATIPGLETQYTCNTPRKYHGISVELFDNSPCKDTAPLKMCFIFTFTLIVSFILLVFVINFQGWRIQFYWNVSINRILGFKEIDRKGENFRYDAYIIHAKKDMPWVDDNLIPLEKDKVFPFQFCFEERDFEGGKSQLTEIVNSIRKSRKIIFVITEYFLDDPWCRRFKIHHAFQQVIEQSRDSIILIFIDDIPDYKLNHCIQLRKGMFKSRCILNWPAQKERASAFREKLKIALGSSNLVK</sequence>
<dbReference type="GO" id="GO:0032722">
    <property type="term" value="P:positive regulation of chemokine production"/>
    <property type="evidence" value="ECO:0007669"/>
    <property type="project" value="UniProtKB-ARBA"/>
</dbReference>
<feature type="transmembrane region" description="Helical" evidence="24">
    <location>
        <begin position="471"/>
        <end position="490"/>
    </location>
</feature>
<evidence type="ECO:0000256" key="15">
    <source>
        <dbReference type="ARBA" id="ARBA00022859"/>
    </source>
</evidence>
<evidence type="ECO:0000256" key="12">
    <source>
        <dbReference type="ARBA" id="ARBA00022753"/>
    </source>
</evidence>
<gene>
    <name evidence="26" type="ORF">PECUL_23A010544</name>
</gene>
<keyword evidence="19" id="KW-1015">Disulfide bond</keyword>
<dbReference type="GO" id="GO:0010008">
    <property type="term" value="C:endosome membrane"/>
    <property type="evidence" value="ECO:0007669"/>
    <property type="project" value="UniProtKB-SubCell"/>
</dbReference>
<dbReference type="GO" id="GO:0002684">
    <property type="term" value="P:positive regulation of immune system process"/>
    <property type="evidence" value="ECO:0007669"/>
    <property type="project" value="UniProtKB-ARBA"/>
</dbReference>
<dbReference type="SUPFAM" id="SSF52058">
    <property type="entry name" value="L domain-like"/>
    <property type="match status" value="2"/>
</dbReference>
<protein>
    <recommendedName>
        <fullName evidence="23">Toll-like receptor 3</fullName>
    </recommendedName>
</protein>
<dbReference type="GO" id="GO:0043330">
    <property type="term" value="P:response to exogenous dsRNA"/>
    <property type="evidence" value="ECO:0007669"/>
    <property type="project" value="UniProtKB-ARBA"/>
</dbReference>
<reference evidence="26" key="1">
    <citation type="submission" date="2022-03" db="EMBL/GenBank/DDBJ databases">
        <authorList>
            <person name="Alioto T."/>
            <person name="Alioto T."/>
            <person name="Gomez Garrido J."/>
        </authorList>
    </citation>
    <scope>NUCLEOTIDE SEQUENCE</scope>
</reference>
<dbReference type="Pfam" id="PF01582">
    <property type="entry name" value="TIR"/>
    <property type="match status" value="1"/>
</dbReference>
<dbReference type="SMART" id="SM00369">
    <property type="entry name" value="LRR_TYP"/>
    <property type="match status" value="8"/>
</dbReference>
<dbReference type="InterPro" id="IPR003591">
    <property type="entry name" value="Leu-rich_rpt_typical-subtyp"/>
</dbReference>
<dbReference type="InterPro" id="IPR000483">
    <property type="entry name" value="Cys-rich_flank_reg_C"/>
</dbReference>
<keyword evidence="11" id="KW-0677">Repeat</keyword>
<dbReference type="SMART" id="SM00255">
    <property type="entry name" value="TIR"/>
    <property type="match status" value="1"/>
</dbReference>
<dbReference type="GO" id="GO:0046330">
    <property type="term" value="P:positive regulation of JNK cascade"/>
    <property type="evidence" value="ECO:0007669"/>
    <property type="project" value="UniProtKB-ARBA"/>
</dbReference>
<evidence type="ECO:0000256" key="5">
    <source>
        <dbReference type="ARBA" id="ARBA00022499"/>
    </source>
</evidence>
<dbReference type="GO" id="GO:0004888">
    <property type="term" value="F:transmembrane signaling receptor activity"/>
    <property type="evidence" value="ECO:0007669"/>
    <property type="project" value="UniProtKB-ARBA"/>
</dbReference>
<evidence type="ECO:0000256" key="19">
    <source>
        <dbReference type="ARBA" id="ARBA00023157"/>
    </source>
</evidence>
<dbReference type="SMART" id="SM00365">
    <property type="entry name" value="LRR_SD22"/>
    <property type="match status" value="4"/>
</dbReference>
<evidence type="ECO:0000256" key="11">
    <source>
        <dbReference type="ARBA" id="ARBA00022737"/>
    </source>
</evidence>
<dbReference type="Pfam" id="PF17968">
    <property type="entry name" value="Tlr3_TMD"/>
    <property type="match status" value="1"/>
</dbReference>
<dbReference type="GO" id="GO:0045087">
    <property type="term" value="P:innate immune response"/>
    <property type="evidence" value="ECO:0007669"/>
    <property type="project" value="UniProtKB-KW"/>
</dbReference>
<dbReference type="Gene3D" id="3.40.50.10140">
    <property type="entry name" value="Toll/interleukin-1 receptor homology (TIR) domain"/>
    <property type="match status" value="1"/>
</dbReference>
<keyword evidence="16" id="KW-0694">RNA-binding</keyword>
<keyword evidence="17 24" id="KW-1133">Transmembrane helix</keyword>
<dbReference type="PROSITE" id="PS51450">
    <property type="entry name" value="LRR"/>
    <property type="match status" value="2"/>
</dbReference>
<dbReference type="SMART" id="SM00082">
    <property type="entry name" value="LRRCT"/>
    <property type="match status" value="1"/>
</dbReference>
<keyword evidence="8" id="KW-0433">Leucine-rich repeat</keyword>
<keyword evidence="9 24" id="KW-0812">Transmembrane</keyword>
<dbReference type="AlphaFoldDB" id="A0AAD1SF92"/>
<evidence type="ECO:0000256" key="23">
    <source>
        <dbReference type="ARBA" id="ARBA00072834"/>
    </source>
</evidence>
<keyword evidence="7" id="KW-0399">Innate immunity</keyword>
<dbReference type="PANTHER" id="PTHR24365">
    <property type="entry name" value="TOLL-LIKE RECEPTOR"/>
    <property type="match status" value="1"/>
</dbReference>
<evidence type="ECO:0000256" key="6">
    <source>
        <dbReference type="ARBA" id="ARBA00022553"/>
    </source>
</evidence>
<evidence type="ECO:0000256" key="1">
    <source>
        <dbReference type="ARBA" id="ARBA00004115"/>
    </source>
</evidence>
<evidence type="ECO:0000256" key="8">
    <source>
        <dbReference type="ARBA" id="ARBA00022614"/>
    </source>
</evidence>
<dbReference type="GO" id="GO:0038187">
    <property type="term" value="F:pattern recognition receptor activity"/>
    <property type="evidence" value="ECO:0007669"/>
    <property type="project" value="UniProtKB-ARBA"/>
</dbReference>
<dbReference type="SUPFAM" id="SSF52200">
    <property type="entry name" value="Toll/Interleukin receptor TIR domain"/>
    <property type="match status" value="1"/>
</dbReference>
<evidence type="ECO:0000313" key="27">
    <source>
        <dbReference type="Proteomes" id="UP001295444"/>
    </source>
</evidence>
<keyword evidence="22" id="KW-0395">Inflammatory response</keyword>
<dbReference type="FunFam" id="3.80.10.10:FF:000137">
    <property type="entry name" value="Toll-like receptor 3"/>
    <property type="match status" value="1"/>
</dbReference>
<dbReference type="GO" id="GO:0032728">
    <property type="term" value="P:positive regulation of interferon-beta production"/>
    <property type="evidence" value="ECO:0007669"/>
    <property type="project" value="UniProtKB-ARBA"/>
</dbReference>
<keyword evidence="14" id="KW-0832">Ubl conjugation</keyword>
<organism evidence="26 27">
    <name type="scientific">Pelobates cultripes</name>
    <name type="common">Western spadefoot toad</name>
    <dbReference type="NCBI Taxonomy" id="61616"/>
    <lineage>
        <taxon>Eukaryota</taxon>
        <taxon>Metazoa</taxon>
        <taxon>Chordata</taxon>
        <taxon>Craniata</taxon>
        <taxon>Vertebrata</taxon>
        <taxon>Euteleostomi</taxon>
        <taxon>Amphibia</taxon>
        <taxon>Batrachia</taxon>
        <taxon>Anura</taxon>
        <taxon>Pelobatoidea</taxon>
        <taxon>Pelobatidae</taxon>
        <taxon>Pelobates</taxon>
    </lineage>
</organism>
<dbReference type="InterPro" id="IPR000157">
    <property type="entry name" value="TIR_dom"/>
</dbReference>
<evidence type="ECO:0000256" key="10">
    <source>
        <dbReference type="ARBA" id="ARBA00022729"/>
    </source>
</evidence>
<dbReference type="GO" id="GO:0051607">
    <property type="term" value="P:defense response to virus"/>
    <property type="evidence" value="ECO:0007669"/>
    <property type="project" value="UniProtKB-ARBA"/>
</dbReference>
<keyword evidence="27" id="KW-1185">Reference proteome</keyword>
<keyword evidence="21" id="KW-0325">Glycoprotein</keyword>
<keyword evidence="13" id="KW-0256">Endoplasmic reticulum</keyword>
<comment type="subcellular location">
    <subcellularLocation>
        <location evidence="2">Early endosome</location>
    </subcellularLocation>
    <subcellularLocation>
        <location evidence="1">Endoplasmic reticulum membrane</location>
        <topology evidence="1">Single-pass type I membrane protein</topology>
    </subcellularLocation>
    <subcellularLocation>
        <location evidence="3">Endosome membrane</location>
    </subcellularLocation>
</comment>
<dbReference type="PROSITE" id="PS50104">
    <property type="entry name" value="TIR"/>
    <property type="match status" value="1"/>
</dbReference>
<evidence type="ECO:0000256" key="13">
    <source>
        <dbReference type="ARBA" id="ARBA00022824"/>
    </source>
</evidence>
<dbReference type="PRINTS" id="PR01537">
    <property type="entry name" value="INTRLKN1R1F"/>
</dbReference>
<evidence type="ECO:0000256" key="16">
    <source>
        <dbReference type="ARBA" id="ARBA00022884"/>
    </source>
</evidence>
<keyword evidence="5" id="KW-1017">Isopeptide bond</keyword>
<dbReference type="GO" id="GO:0003723">
    <property type="term" value="F:RNA binding"/>
    <property type="evidence" value="ECO:0007669"/>
    <property type="project" value="UniProtKB-KW"/>
</dbReference>
<keyword evidence="10" id="KW-0732">Signal</keyword>
<evidence type="ECO:0000256" key="20">
    <source>
        <dbReference type="ARBA" id="ARBA00023170"/>
    </source>
</evidence>
<evidence type="ECO:0000256" key="17">
    <source>
        <dbReference type="ARBA" id="ARBA00022989"/>
    </source>
</evidence>
<evidence type="ECO:0000256" key="18">
    <source>
        <dbReference type="ARBA" id="ARBA00023136"/>
    </source>
</evidence>
<evidence type="ECO:0000256" key="24">
    <source>
        <dbReference type="SAM" id="Phobius"/>
    </source>
</evidence>
<name>A0AAD1SF92_PELCU</name>
<evidence type="ECO:0000256" key="4">
    <source>
        <dbReference type="ARBA" id="ARBA00009634"/>
    </source>
</evidence>
<keyword evidence="12" id="KW-0967">Endosome</keyword>
<dbReference type="GO" id="GO:0032755">
    <property type="term" value="P:positive regulation of interleukin-6 production"/>
    <property type="evidence" value="ECO:0007669"/>
    <property type="project" value="UniProtKB-ARBA"/>
</dbReference>
<evidence type="ECO:0000256" key="9">
    <source>
        <dbReference type="ARBA" id="ARBA00022692"/>
    </source>
</evidence>
<evidence type="ECO:0000256" key="7">
    <source>
        <dbReference type="ARBA" id="ARBA00022588"/>
    </source>
</evidence>
<evidence type="ECO:0000256" key="14">
    <source>
        <dbReference type="ARBA" id="ARBA00022843"/>
    </source>
</evidence>
<evidence type="ECO:0000256" key="2">
    <source>
        <dbReference type="ARBA" id="ARBA00004412"/>
    </source>
</evidence>
<feature type="domain" description="TIR" evidence="25">
    <location>
        <begin position="519"/>
        <end position="663"/>
    </location>
</feature>
<comment type="similarity">
    <text evidence="4">Belongs to the Toll-like receptor family.</text>
</comment>
<dbReference type="GO" id="GO:0043123">
    <property type="term" value="P:positive regulation of canonical NF-kappaB signal transduction"/>
    <property type="evidence" value="ECO:0007669"/>
    <property type="project" value="UniProtKB-ARBA"/>
</dbReference>
<dbReference type="GO" id="GO:0005769">
    <property type="term" value="C:early endosome"/>
    <property type="evidence" value="ECO:0007669"/>
    <property type="project" value="UniProtKB-SubCell"/>
</dbReference>
<dbReference type="InterPro" id="IPR001611">
    <property type="entry name" value="Leu-rich_rpt"/>
</dbReference>
<dbReference type="EMBL" id="OW240917">
    <property type="protein sequence ID" value="CAH2300358.1"/>
    <property type="molecule type" value="Genomic_DNA"/>
</dbReference>
<evidence type="ECO:0000256" key="21">
    <source>
        <dbReference type="ARBA" id="ARBA00023180"/>
    </source>
</evidence>
<dbReference type="GO" id="GO:0090594">
    <property type="term" value="P:inflammatory response to wounding"/>
    <property type="evidence" value="ECO:0007669"/>
    <property type="project" value="UniProtKB-ARBA"/>
</dbReference>
<keyword evidence="15" id="KW-0391">Immunity</keyword>
<dbReference type="Gene3D" id="3.80.10.10">
    <property type="entry name" value="Ribonuclease Inhibitor"/>
    <property type="match status" value="1"/>
</dbReference>
<evidence type="ECO:0000313" key="26">
    <source>
        <dbReference type="EMBL" id="CAH2300358.1"/>
    </source>
</evidence>
<keyword evidence="20 26" id="KW-0675">Receptor</keyword>
<dbReference type="FunFam" id="3.40.50.10140:FF:000008">
    <property type="entry name" value="Toll-like receptor 3"/>
    <property type="match status" value="1"/>
</dbReference>
<dbReference type="Proteomes" id="UP001295444">
    <property type="component" value="Chromosome 06"/>
</dbReference>